<evidence type="ECO:0000256" key="1">
    <source>
        <dbReference type="SAM" id="Phobius"/>
    </source>
</evidence>
<reference evidence="2 3" key="1">
    <citation type="submission" date="2024-04" db="EMBL/GenBank/DDBJ databases">
        <authorList>
            <person name="Fracassetti M."/>
        </authorList>
    </citation>
    <scope>NUCLEOTIDE SEQUENCE [LARGE SCALE GENOMIC DNA]</scope>
</reference>
<organism evidence="2 3">
    <name type="scientific">Linum trigynum</name>
    <dbReference type="NCBI Taxonomy" id="586398"/>
    <lineage>
        <taxon>Eukaryota</taxon>
        <taxon>Viridiplantae</taxon>
        <taxon>Streptophyta</taxon>
        <taxon>Embryophyta</taxon>
        <taxon>Tracheophyta</taxon>
        <taxon>Spermatophyta</taxon>
        <taxon>Magnoliopsida</taxon>
        <taxon>eudicotyledons</taxon>
        <taxon>Gunneridae</taxon>
        <taxon>Pentapetalae</taxon>
        <taxon>rosids</taxon>
        <taxon>fabids</taxon>
        <taxon>Malpighiales</taxon>
        <taxon>Linaceae</taxon>
        <taxon>Linum</taxon>
    </lineage>
</organism>
<dbReference type="Proteomes" id="UP001497516">
    <property type="component" value="Chromosome 4"/>
</dbReference>
<evidence type="ECO:0008006" key="4">
    <source>
        <dbReference type="Google" id="ProtNLM"/>
    </source>
</evidence>
<gene>
    <name evidence="2" type="ORF">LTRI10_LOCUS21565</name>
</gene>
<sequence length="119" mass="13076">MGGIVAFSTNWDDSLDHFRGLGCVLLLSRCLLDTLLERKRLRDCYLCSSKIWMVPVGFRVLLAAMDLLGGLLLFILVTPIVLADGCVVPVCGAGFCSLVAWFLVAAIEHRLGVGLFWFN</sequence>
<proteinExistence type="predicted"/>
<protein>
    <recommendedName>
        <fullName evidence="4">Transmembrane protein</fullName>
    </recommendedName>
</protein>
<name>A0AAV2E2J3_9ROSI</name>
<feature type="transmembrane region" description="Helical" evidence="1">
    <location>
        <begin position="56"/>
        <end position="81"/>
    </location>
</feature>
<feature type="transmembrane region" description="Helical" evidence="1">
    <location>
        <begin position="87"/>
        <end position="107"/>
    </location>
</feature>
<keyword evidence="3" id="KW-1185">Reference proteome</keyword>
<evidence type="ECO:0000313" key="3">
    <source>
        <dbReference type="Proteomes" id="UP001497516"/>
    </source>
</evidence>
<keyword evidence="1" id="KW-0812">Transmembrane</keyword>
<keyword evidence="1" id="KW-0472">Membrane</keyword>
<keyword evidence="1" id="KW-1133">Transmembrane helix</keyword>
<dbReference type="AlphaFoldDB" id="A0AAV2E2J3"/>
<evidence type="ECO:0000313" key="2">
    <source>
        <dbReference type="EMBL" id="CAL1380096.1"/>
    </source>
</evidence>
<dbReference type="EMBL" id="OZ034817">
    <property type="protein sequence ID" value="CAL1380096.1"/>
    <property type="molecule type" value="Genomic_DNA"/>
</dbReference>
<accession>A0AAV2E2J3</accession>